<dbReference type="AlphaFoldDB" id="A0A923GAG5"/>
<dbReference type="EMBL" id="JABWRJ010000016">
    <property type="protein sequence ID" value="MBC3446922.1"/>
    <property type="molecule type" value="Genomic_DNA"/>
</dbReference>
<evidence type="ECO:0000259" key="4">
    <source>
        <dbReference type="Pfam" id="PF00135"/>
    </source>
</evidence>
<dbReference type="InterPro" id="IPR050309">
    <property type="entry name" value="Type-B_Carboxylest/Lipase"/>
</dbReference>
<dbReference type="RefSeq" id="WP_186733673.1">
    <property type="nucleotide sequence ID" value="NZ_JABWRJ020000004.1"/>
</dbReference>
<dbReference type="PANTHER" id="PTHR11559">
    <property type="entry name" value="CARBOXYLESTERASE"/>
    <property type="match status" value="1"/>
</dbReference>
<comment type="similarity">
    <text evidence="1 3">Belongs to the type-B carboxylesterase/lipase family.</text>
</comment>
<feature type="signal peptide" evidence="3">
    <location>
        <begin position="1"/>
        <end position="24"/>
    </location>
</feature>
<dbReference type="Gene3D" id="3.40.50.1820">
    <property type="entry name" value="alpha/beta hydrolase"/>
    <property type="match status" value="1"/>
</dbReference>
<sequence>MIKRLHLGILTALLAVSAESVAQALVQAPAGPVQGVVIDNVAVYKGLPYAQAPIGPLRWRAPVALAAWTQTRVADDFAAACPQPRPAGPSLYAPALPKMSEDCLYLNIWTPPEVEKAPVMVWIHGGSLMAGAGSDGLYDGAALAAQGVVVVTINYRLGVLGYLAHPELSAENLDGVSGNYGLLDQIQALKWVRDNIAAFGGDPSNVSIVGESAGGLSVLYLMASPQARGLFHKAVAQSAYMISTPELQRASHGDVPAQESGRRLAQRLKLDIAGLRKMEAMALVRAAEAIRFMPSGTVDGKILPRQLVDTFNRGEQAPVPLLAGFNDGEIRSLPFLAPPAPATAQAYEATIRARYGDLADTFLRQHPSSAMTESVQTAVRNAMYGWTAEKLVRTQTELSQPAYFYYFDHAYRATNEAKLHGFHAAEIPYIFATFDRTPAAWPRPPLTRGEARFSEAMSQYWVSFIRTGQPQAEGQAQWLPYGQDRNYLAFEDAPRAGRHLAQGMFELNDEVVCRRFKEGGVPWNWNVGLRAPLTMPPGC</sequence>
<reference evidence="5" key="1">
    <citation type="journal article" date="2020" name="Microorganisms">
        <title>Reliable Identification of Environmental Pseudomonas Isolates Using the rpoD Gene.</title>
        <authorList>
            <consortium name="The Broad Institute Genome Sequencing Platform"/>
            <person name="Girard L."/>
            <person name="Lood C."/>
            <person name="Rokni-Zadeh H."/>
            <person name="van Noort V."/>
            <person name="Lavigne R."/>
            <person name="De Mot R."/>
        </authorList>
    </citation>
    <scope>NUCLEOTIDE SEQUENCE</scope>
    <source>
        <strain evidence="5">BW13M1</strain>
    </source>
</reference>
<organism evidence="5">
    <name type="scientific">Pseudomonas peradeniyensis</name>
    <dbReference type="NCBI Taxonomy" id="2745488"/>
    <lineage>
        <taxon>Bacteria</taxon>
        <taxon>Pseudomonadati</taxon>
        <taxon>Pseudomonadota</taxon>
        <taxon>Gammaproteobacteria</taxon>
        <taxon>Pseudomonadales</taxon>
        <taxon>Pseudomonadaceae</taxon>
        <taxon>Pseudomonas</taxon>
    </lineage>
</organism>
<evidence type="ECO:0000256" key="3">
    <source>
        <dbReference type="RuleBase" id="RU361235"/>
    </source>
</evidence>
<dbReference type="EC" id="3.1.1.-" evidence="3"/>
<proteinExistence type="inferred from homology"/>
<dbReference type="Pfam" id="PF00135">
    <property type="entry name" value="COesterase"/>
    <property type="match status" value="1"/>
</dbReference>
<protein>
    <recommendedName>
        <fullName evidence="3">Carboxylic ester hydrolase</fullName>
        <ecNumber evidence="3">3.1.1.-</ecNumber>
    </recommendedName>
</protein>
<keyword evidence="3" id="KW-0732">Signal</keyword>
<feature type="chain" id="PRO_5038173104" description="Carboxylic ester hydrolase" evidence="3">
    <location>
        <begin position="25"/>
        <end position="539"/>
    </location>
</feature>
<accession>A0A923GAG5</accession>
<keyword evidence="2 3" id="KW-0378">Hydrolase</keyword>
<dbReference type="PROSITE" id="PS00122">
    <property type="entry name" value="CARBOXYLESTERASE_B_1"/>
    <property type="match status" value="1"/>
</dbReference>
<dbReference type="GO" id="GO:0016787">
    <property type="term" value="F:hydrolase activity"/>
    <property type="evidence" value="ECO:0007669"/>
    <property type="project" value="UniProtKB-KW"/>
</dbReference>
<dbReference type="InterPro" id="IPR002018">
    <property type="entry name" value="CarbesteraseB"/>
</dbReference>
<evidence type="ECO:0000256" key="2">
    <source>
        <dbReference type="ARBA" id="ARBA00022801"/>
    </source>
</evidence>
<name>A0A923GAG5_9PSED</name>
<dbReference type="InterPro" id="IPR029058">
    <property type="entry name" value="AB_hydrolase_fold"/>
</dbReference>
<comment type="caution">
    <text evidence="5">The sequence shown here is derived from an EMBL/GenBank/DDBJ whole genome shotgun (WGS) entry which is preliminary data.</text>
</comment>
<dbReference type="InterPro" id="IPR019819">
    <property type="entry name" value="Carboxylesterase_B_CS"/>
</dbReference>
<evidence type="ECO:0000256" key="1">
    <source>
        <dbReference type="ARBA" id="ARBA00005964"/>
    </source>
</evidence>
<evidence type="ECO:0000313" key="5">
    <source>
        <dbReference type="EMBL" id="MBC3446922.1"/>
    </source>
</evidence>
<dbReference type="PROSITE" id="PS00941">
    <property type="entry name" value="CARBOXYLESTERASE_B_2"/>
    <property type="match status" value="1"/>
</dbReference>
<reference evidence="5" key="2">
    <citation type="submission" date="2020-07" db="EMBL/GenBank/DDBJ databases">
        <authorList>
            <person name="Lood C."/>
            <person name="Girard L."/>
        </authorList>
    </citation>
    <scope>NUCLEOTIDE SEQUENCE</scope>
    <source>
        <strain evidence="5">BW13M1</strain>
    </source>
</reference>
<feature type="domain" description="Carboxylesterase type B" evidence="4">
    <location>
        <begin position="24"/>
        <end position="500"/>
    </location>
</feature>
<dbReference type="SUPFAM" id="SSF53474">
    <property type="entry name" value="alpha/beta-Hydrolases"/>
    <property type="match status" value="1"/>
</dbReference>
<gene>
    <name evidence="5" type="ORF">HU751_14160</name>
</gene>
<dbReference type="InterPro" id="IPR019826">
    <property type="entry name" value="Carboxylesterase_B_AS"/>
</dbReference>